<name>A0A3S0RTF7_9BACI</name>
<organism evidence="1 2">
    <name type="scientific">Lysinibacillus antri</name>
    <dbReference type="NCBI Taxonomy" id="2498145"/>
    <lineage>
        <taxon>Bacteria</taxon>
        <taxon>Bacillati</taxon>
        <taxon>Bacillota</taxon>
        <taxon>Bacilli</taxon>
        <taxon>Bacillales</taxon>
        <taxon>Bacillaceae</taxon>
        <taxon>Lysinibacillus</taxon>
    </lineage>
</organism>
<dbReference type="GO" id="GO:0003677">
    <property type="term" value="F:DNA binding"/>
    <property type="evidence" value="ECO:0007669"/>
    <property type="project" value="UniProtKB-KW"/>
</dbReference>
<evidence type="ECO:0000313" key="1">
    <source>
        <dbReference type="EMBL" id="RUL47237.1"/>
    </source>
</evidence>
<keyword evidence="2" id="KW-1185">Reference proteome</keyword>
<dbReference type="Proteomes" id="UP000287910">
    <property type="component" value="Unassembled WGS sequence"/>
</dbReference>
<dbReference type="EMBL" id="RYYR01000042">
    <property type="protein sequence ID" value="RUL47237.1"/>
    <property type="molecule type" value="Genomic_DNA"/>
</dbReference>
<comment type="caution">
    <text evidence="1">The sequence shown here is derived from an EMBL/GenBank/DDBJ whole genome shotgun (WGS) entry which is preliminary data.</text>
</comment>
<dbReference type="AlphaFoldDB" id="A0A3S0RTF7"/>
<protein>
    <submittedName>
        <fullName evidence="1">DNA-binding protein</fullName>
    </submittedName>
</protein>
<proteinExistence type="predicted"/>
<keyword evidence="1" id="KW-0238">DNA-binding</keyword>
<accession>A0A3S0RTF7</accession>
<gene>
    <name evidence="1" type="ORF">EK386_18715</name>
</gene>
<reference evidence="1 2" key="1">
    <citation type="submission" date="2018-12" db="EMBL/GenBank/DDBJ databases">
        <title>Lysinibacillus antri sp. nov., isolated from a cave soil.</title>
        <authorList>
            <person name="Narsing Rao M.P."/>
            <person name="Zhang H."/>
            <person name="Dong Z.-Y."/>
            <person name="Niu X.-K."/>
            <person name="Zhang K."/>
            <person name="Fang B.-Z."/>
            <person name="Kang Y.-Q."/>
            <person name="Xiao M."/>
            <person name="Li W.-J."/>
        </authorList>
    </citation>
    <scope>NUCLEOTIDE SEQUENCE [LARGE SCALE GENOMIC DNA]</scope>
    <source>
        <strain evidence="1 2">SYSU K30002</strain>
    </source>
</reference>
<evidence type="ECO:0000313" key="2">
    <source>
        <dbReference type="Proteomes" id="UP000287910"/>
    </source>
</evidence>
<sequence>MNVDITNREIAIEELIVDAVNKAIQVAQHQFIESGWMTLKDGAKYAGVSYNTFIKFRVMGLKVCEVDGVKRVSRKEIDSFLERHSF</sequence>